<keyword evidence="8 14" id="KW-1133">Transmembrane helix</keyword>
<comment type="function">
    <text evidence="12 14">F(1)F(0) ATP synthase produces ATP from ADP in the presence of a proton or sodium gradient. F-type ATPases consist of two structural domains, F(1) containing the extramembraneous catalytic core and F(0) containing the membrane proton channel, linked together by a central stalk and a peripheral stalk. During catalysis, ATP synthesis in the catalytic domain of F(1) is coupled via a rotary mechanism of the central stalk subunits to proton translocation.</text>
</comment>
<dbReference type="InterPro" id="IPR002146">
    <property type="entry name" value="ATP_synth_b/b'su_bac/chlpt"/>
</dbReference>
<evidence type="ECO:0000256" key="10">
    <source>
        <dbReference type="ARBA" id="ARBA00023136"/>
    </source>
</evidence>
<comment type="subcellular location">
    <subcellularLocation>
        <location evidence="1 14">Cell membrane</location>
        <topology evidence="1 14">Single-pass membrane protein</topology>
    </subcellularLocation>
</comment>
<organism evidence="17 18">
    <name type="scientific">Fodinicola feengrottensis</name>
    <dbReference type="NCBI Taxonomy" id="435914"/>
    <lineage>
        <taxon>Bacteria</taxon>
        <taxon>Bacillati</taxon>
        <taxon>Actinomycetota</taxon>
        <taxon>Actinomycetes</taxon>
        <taxon>Mycobacteriales</taxon>
        <taxon>Fodinicola</taxon>
    </lineage>
</organism>
<dbReference type="Gene3D" id="1.20.5.620">
    <property type="entry name" value="F1F0 ATP synthase subunit B, membrane domain"/>
    <property type="match status" value="1"/>
</dbReference>
<keyword evidence="18" id="KW-1185">Reference proteome</keyword>
<evidence type="ECO:0000256" key="12">
    <source>
        <dbReference type="ARBA" id="ARBA00025198"/>
    </source>
</evidence>
<evidence type="ECO:0000256" key="9">
    <source>
        <dbReference type="ARBA" id="ARBA00023065"/>
    </source>
</evidence>
<dbReference type="Proteomes" id="UP001500618">
    <property type="component" value="Unassembled WGS sequence"/>
</dbReference>
<dbReference type="HAMAP" id="MF_01398">
    <property type="entry name" value="ATP_synth_b_bprime"/>
    <property type="match status" value="1"/>
</dbReference>
<evidence type="ECO:0000256" key="3">
    <source>
        <dbReference type="ARBA" id="ARBA00022448"/>
    </source>
</evidence>
<dbReference type="RefSeq" id="WP_344307011.1">
    <property type="nucleotide sequence ID" value="NZ_BAAANY010000002.1"/>
</dbReference>
<keyword evidence="9 14" id="KW-0406">Ion transport</keyword>
<evidence type="ECO:0000256" key="1">
    <source>
        <dbReference type="ARBA" id="ARBA00004162"/>
    </source>
</evidence>
<reference evidence="17 18" key="1">
    <citation type="journal article" date="2019" name="Int. J. Syst. Evol. Microbiol.">
        <title>The Global Catalogue of Microorganisms (GCM) 10K type strain sequencing project: providing services to taxonomists for standard genome sequencing and annotation.</title>
        <authorList>
            <consortium name="The Broad Institute Genomics Platform"/>
            <consortium name="The Broad Institute Genome Sequencing Center for Infectious Disease"/>
            <person name="Wu L."/>
            <person name="Ma J."/>
        </authorList>
    </citation>
    <scope>NUCLEOTIDE SEQUENCE [LARGE SCALE GENOMIC DNA]</scope>
    <source>
        <strain evidence="17 18">JCM 14718</strain>
    </source>
</reference>
<dbReference type="InterPro" id="IPR028987">
    <property type="entry name" value="ATP_synth_B-like_membr_sf"/>
</dbReference>
<evidence type="ECO:0000256" key="16">
    <source>
        <dbReference type="SAM" id="Coils"/>
    </source>
</evidence>
<evidence type="ECO:0000256" key="8">
    <source>
        <dbReference type="ARBA" id="ARBA00022989"/>
    </source>
</evidence>
<comment type="function">
    <text evidence="14">Component of the F(0) channel, it forms part of the peripheral stalk, linking F(1) to F(0).</text>
</comment>
<dbReference type="NCBIfam" id="NF004412">
    <property type="entry name" value="PRK05759.1-3"/>
    <property type="match status" value="1"/>
</dbReference>
<keyword evidence="11 14" id="KW-0066">ATP synthesis</keyword>
<proteinExistence type="inferred from homology"/>
<evidence type="ECO:0000256" key="4">
    <source>
        <dbReference type="ARBA" id="ARBA00022475"/>
    </source>
</evidence>
<dbReference type="SUPFAM" id="SSF81573">
    <property type="entry name" value="F1F0 ATP synthase subunit B, membrane domain"/>
    <property type="match status" value="1"/>
</dbReference>
<evidence type="ECO:0000256" key="5">
    <source>
        <dbReference type="ARBA" id="ARBA00022547"/>
    </source>
</evidence>
<evidence type="ECO:0000313" key="17">
    <source>
        <dbReference type="EMBL" id="GAA1660027.1"/>
    </source>
</evidence>
<comment type="similarity">
    <text evidence="2 14 15">Belongs to the ATPase B chain family.</text>
</comment>
<evidence type="ECO:0000256" key="6">
    <source>
        <dbReference type="ARBA" id="ARBA00022692"/>
    </source>
</evidence>
<comment type="subunit">
    <text evidence="13 14">F-type ATPases have 2 components, F(1) - the catalytic core - and F(0) - the membrane proton channel. F(1) has five subunits: alpha(3), beta(3), gamma(1), delta(1), epsilon(1). F(0) has three main subunits: a(1), b(2) and c(10-14). The alpha and beta chains form an alternating ring which encloses part of the gamma chain. F(1) is attached to F(0) by a central stalk formed by the gamma and epsilon chains, while a peripheral stalk is formed by the delta and b chains.</text>
</comment>
<evidence type="ECO:0000256" key="11">
    <source>
        <dbReference type="ARBA" id="ARBA00023310"/>
    </source>
</evidence>
<dbReference type="InterPro" id="IPR050059">
    <property type="entry name" value="ATP_synthase_B_chain"/>
</dbReference>
<evidence type="ECO:0000256" key="13">
    <source>
        <dbReference type="ARBA" id="ARBA00025830"/>
    </source>
</evidence>
<sequence length="194" mass="21438">MAFLAAPVTSVLAEEVNNPILPNGTFFVELIAFIIILVILWKYVVPPLAKAMNDRQEMIRKQVEQAKETEESLAKAQSKYEEAIEEARVNAAKIRDDARAQGAQILEELRTKAQAESDRIVERGREQLSAERDALVRELRDDIGRLSVDLAARIVGESLADEARQSGTIDRFLAQVDTVDGRLQAGAKLPAGQS</sequence>
<evidence type="ECO:0000313" key="18">
    <source>
        <dbReference type="Proteomes" id="UP001500618"/>
    </source>
</evidence>
<feature type="transmembrane region" description="Helical" evidence="14">
    <location>
        <begin position="23"/>
        <end position="45"/>
    </location>
</feature>
<comment type="caution">
    <text evidence="17">The sequence shown here is derived from an EMBL/GenBank/DDBJ whole genome shotgun (WGS) entry which is preliminary data.</text>
</comment>
<keyword evidence="5 14" id="KW-0138">CF(0)</keyword>
<feature type="coiled-coil region" evidence="16">
    <location>
        <begin position="49"/>
        <end position="97"/>
    </location>
</feature>
<keyword evidence="10 14" id="KW-0472">Membrane</keyword>
<dbReference type="CDD" id="cd06503">
    <property type="entry name" value="ATP-synt_Fo_b"/>
    <property type="match status" value="1"/>
</dbReference>
<dbReference type="PANTHER" id="PTHR33445">
    <property type="entry name" value="ATP SYNTHASE SUBUNIT B', CHLOROPLASTIC"/>
    <property type="match status" value="1"/>
</dbReference>
<dbReference type="EMBL" id="BAAANY010000002">
    <property type="protein sequence ID" value="GAA1660027.1"/>
    <property type="molecule type" value="Genomic_DNA"/>
</dbReference>
<evidence type="ECO:0000256" key="2">
    <source>
        <dbReference type="ARBA" id="ARBA00005513"/>
    </source>
</evidence>
<dbReference type="Pfam" id="PF00430">
    <property type="entry name" value="ATP-synt_B"/>
    <property type="match status" value="1"/>
</dbReference>
<evidence type="ECO:0000256" key="14">
    <source>
        <dbReference type="HAMAP-Rule" id="MF_01398"/>
    </source>
</evidence>
<dbReference type="InterPro" id="IPR005864">
    <property type="entry name" value="ATP_synth_F0_bsu_bac"/>
</dbReference>
<evidence type="ECO:0000256" key="7">
    <source>
        <dbReference type="ARBA" id="ARBA00022781"/>
    </source>
</evidence>
<gene>
    <name evidence="14" type="primary">atpF</name>
    <name evidence="17" type="ORF">GCM10009765_06750</name>
</gene>
<keyword evidence="3 14" id="KW-0813">Transport</keyword>
<dbReference type="NCBIfam" id="TIGR01144">
    <property type="entry name" value="ATP_synt_b"/>
    <property type="match status" value="1"/>
</dbReference>
<keyword evidence="7 14" id="KW-0375">Hydrogen ion transport</keyword>
<keyword evidence="6 14" id="KW-0812">Transmembrane</keyword>
<name>A0ABN2FUS0_9ACTN</name>
<dbReference type="PANTHER" id="PTHR33445:SF1">
    <property type="entry name" value="ATP SYNTHASE SUBUNIT B"/>
    <property type="match status" value="1"/>
</dbReference>
<accession>A0ABN2FUS0</accession>
<keyword evidence="4 14" id="KW-1003">Cell membrane</keyword>
<evidence type="ECO:0000256" key="15">
    <source>
        <dbReference type="RuleBase" id="RU003848"/>
    </source>
</evidence>
<protein>
    <recommendedName>
        <fullName evidence="14">ATP synthase subunit b</fullName>
    </recommendedName>
    <alternativeName>
        <fullName evidence="14">ATP synthase F(0) sector subunit b</fullName>
    </alternativeName>
    <alternativeName>
        <fullName evidence="14">ATPase subunit I</fullName>
    </alternativeName>
    <alternativeName>
        <fullName evidence="14">F-type ATPase subunit b</fullName>
        <shortName evidence="14">F-ATPase subunit b</shortName>
    </alternativeName>
</protein>
<keyword evidence="16" id="KW-0175">Coiled coil</keyword>